<dbReference type="Proteomes" id="UP000331127">
    <property type="component" value="Unassembled WGS sequence"/>
</dbReference>
<feature type="region of interest" description="Disordered" evidence="1">
    <location>
        <begin position="1"/>
        <end position="28"/>
    </location>
</feature>
<sequence length="106" mass="12146">MSYPPHGQPPYGQQPYNGPYQPPQPPMMMPPQYGYAPVQTMQVKERAFNPVTFGVHACLWFFVHSWLTFLTIGLWLFVAIPVTFIGWNVTRTVPVQQQIPPGFTPR</sequence>
<proteinExistence type="predicted"/>
<comment type="caution">
    <text evidence="3">The sequence shown here is derived from an EMBL/GenBank/DDBJ whole genome shotgun (WGS) entry which is preliminary data.</text>
</comment>
<dbReference type="EMBL" id="BLAE01000006">
    <property type="protein sequence ID" value="GES07388.1"/>
    <property type="molecule type" value="Genomic_DNA"/>
</dbReference>
<keyword evidence="2" id="KW-0472">Membrane</keyword>
<name>A0A5M3WM49_9ACTN</name>
<keyword evidence="2" id="KW-1133">Transmembrane helix</keyword>
<feature type="transmembrane region" description="Helical" evidence="2">
    <location>
        <begin position="69"/>
        <end position="89"/>
    </location>
</feature>
<keyword evidence="4" id="KW-1185">Reference proteome</keyword>
<evidence type="ECO:0000313" key="4">
    <source>
        <dbReference type="Proteomes" id="UP000331127"/>
    </source>
</evidence>
<evidence type="ECO:0000256" key="2">
    <source>
        <dbReference type="SAM" id="Phobius"/>
    </source>
</evidence>
<dbReference type="AlphaFoldDB" id="A0A5M3WM49"/>
<organism evidence="3 4">
    <name type="scientific">Acrocarpospora macrocephala</name>
    <dbReference type="NCBI Taxonomy" id="150177"/>
    <lineage>
        <taxon>Bacteria</taxon>
        <taxon>Bacillati</taxon>
        <taxon>Actinomycetota</taxon>
        <taxon>Actinomycetes</taxon>
        <taxon>Streptosporangiales</taxon>
        <taxon>Streptosporangiaceae</taxon>
        <taxon>Acrocarpospora</taxon>
    </lineage>
</organism>
<keyword evidence="2" id="KW-0812">Transmembrane</keyword>
<reference evidence="3 4" key="1">
    <citation type="submission" date="2019-10" db="EMBL/GenBank/DDBJ databases">
        <title>Whole genome shotgun sequence of Acrocarpospora macrocephala NBRC 16266.</title>
        <authorList>
            <person name="Ichikawa N."/>
            <person name="Kimura A."/>
            <person name="Kitahashi Y."/>
            <person name="Komaki H."/>
            <person name="Oguchi A."/>
        </authorList>
    </citation>
    <scope>NUCLEOTIDE SEQUENCE [LARGE SCALE GENOMIC DNA]</scope>
    <source>
        <strain evidence="3 4">NBRC 16266</strain>
    </source>
</reference>
<evidence type="ECO:0000256" key="1">
    <source>
        <dbReference type="SAM" id="MobiDB-lite"/>
    </source>
</evidence>
<dbReference type="RefSeq" id="WP_155353101.1">
    <property type="nucleotide sequence ID" value="NZ_BAAAHL010000012.1"/>
</dbReference>
<feature type="compositionally biased region" description="Low complexity" evidence="1">
    <location>
        <begin position="1"/>
        <end position="19"/>
    </location>
</feature>
<gene>
    <name evidence="3" type="ORF">Amac_009830</name>
</gene>
<dbReference type="OrthoDB" id="3537094at2"/>
<accession>A0A5M3WM49</accession>
<evidence type="ECO:0000313" key="3">
    <source>
        <dbReference type="EMBL" id="GES07388.1"/>
    </source>
</evidence>
<protein>
    <submittedName>
        <fullName evidence="3">Uncharacterized protein</fullName>
    </submittedName>
</protein>